<dbReference type="InterPro" id="IPR045140">
    <property type="entry name" value="SHCBP1-like"/>
</dbReference>
<dbReference type="Pfam" id="PF23762">
    <property type="entry name" value="SHCBP_N"/>
    <property type="match status" value="1"/>
</dbReference>
<keyword evidence="3" id="KW-1185">Reference proteome</keyword>
<gene>
    <name evidence="2" type="ORF">chiPu_0023718</name>
</gene>
<evidence type="ECO:0000259" key="1">
    <source>
        <dbReference type="Pfam" id="PF23762"/>
    </source>
</evidence>
<feature type="domain" description="SHC SH2" evidence="1">
    <location>
        <begin position="1"/>
        <end position="70"/>
    </location>
</feature>
<dbReference type="AlphaFoldDB" id="A0A401TAZ9"/>
<protein>
    <recommendedName>
        <fullName evidence="1">SHC SH2 domain-containing protein</fullName>
    </recommendedName>
</protein>
<dbReference type="GO" id="GO:0008543">
    <property type="term" value="P:fibroblast growth factor receptor signaling pathway"/>
    <property type="evidence" value="ECO:0007669"/>
    <property type="project" value="TreeGrafter"/>
</dbReference>
<evidence type="ECO:0000313" key="3">
    <source>
        <dbReference type="Proteomes" id="UP000287033"/>
    </source>
</evidence>
<dbReference type="Proteomes" id="UP000287033">
    <property type="component" value="Unassembled WGS sequence"/>
</dbReference>
<dbReference type="PANTHER" id="PTHR14695:SF8">
    <property type="entry name" value="SHC SH2 DOMAIN-BINDING PROTEIN 1"/>
    <property type="match status" value="1"/>
</dbReference>
<evidence type="ECO:0000313" key="2">
    <source>
        <dbReference type="EMBL" id="GCC39797.1"/>
    </source>
</evidence>
<dbReference type="OrthoDB" id="5978115at2759"/>
<feature type="non-terminal residue" evidence="2">
    <location>
        <position position="1"/>
    </location>
</feature>
<dbReference type="InterPro" id="IPR057508">
    <property type="entry name" value="SHCBP-like_N"/>
</dbReference>
<dbReference type="PANTHER" id="PTHR14695">
    <property type="entry name" value="SHC SH2-DOMAIN BINDING PROTEIN 1-RELATED"/>
    <property type="match status" value="1"/>
</dbReference>
<accession>A0A401TAZ9</accession>
<dbReference type="EMBL" id="BEZZ01025827">
    <property type="protein sequence ID" value="GCC39797.1"/>
    <property type="molecule type" value="Genomic_DNA"/>
</dbReference>
<reference evidence="2 3" key="1">
    <citation type="journal article" date="2018" name="Nat. Ecol. Evol.">
        <title>Shark genomes provide insights into elasmobranch evolution and the origin of vertebrates.</title>
        <authorList>
            <person name="Hara Y"/>
            <person name="Yamaguchi K"/>
            <person name="Onimaru K"/>
            <person name="Kadota M"/>
            <person name="Koyanagi M"/>
            <person name="Keeley SD"/>
            <person name="Tatsumi K"/>
            <person name="Tanaka K"/>
            <person name="Motone F"/>
            <person name="Kageyama Y"/>
            <person name="Nozu R"/>
            <person name="Adachi N"/>
            <person name="Nishimura O"/>
            <person name="Nakagawa R"/>
            <person name="Tanegashima C"/>
            <person name="Kiyatake I"/>
            <person name="Matsumoto R"/>
            <person name="Murakumo K"/>
            <person name="Nishida K"/>
            <person name="Terakita A"/>
            <person name="Kuratani S"/>
            <person name="Sato K"/>
            <person name="Hyodo S Kuraku.S."/>
        </authorList>
    </citation>
    <scope>NUCLEOTIDE SEQUENCE [LARGE SCALE GENOMIC DNA]</scope>
</reference>
<dbReference type="STRING" id="137246.A0A401TAZ9"/>
<name>A0A401TAZ9_CHIPU</name>
<proteinExistence type="predicted"/>
<comment type="caution">
    <text evidence="2">The sequence shown here is derived from an EMBL/GenBank/DDBJ whole genome shotgun (WGS) entry which is preliminary data.</text>
</comment>
<sequence length="70" mass="7939">VTDVETSSHKAVVKLSEPFLYESETYPLDAEAMESFLEAKKHLVPLQELYVVNDESGEFDQTALAIEHLR</sequence>
<organism evidence="2 3">
    <name type="scientific">Chiloscyllium punctatum</name>
    <name type="common">Brownbanded bambooshark</name>
    <name type="synonym">Hemiscyllium punctatum</name>
    <dbReference type="NCBI Taxonomy" id="137246"/>
    <lineage>
        <taxon>Eukaryota</taxon>
        <taxon>Metazoa</taxon>
        <taxon>Chordata</taxon>
        <taxon>Craniata</taxon>
        <taxon>Vertebrata</taxon>
        <taxon>Chondrichthyes</taxon>
        <taxon>Elasmobranchii</taxon>
        <taxon>Galeomorphii</taxon>
        <taxon>Galeoidea</taxon>
        <taxon>Orectolobiformes</taxon>
        <taxon>Hemiscylliidae</taxon>
        <taxon>Chiloscyllium</taxon>
    </lineage>
</organism>